<protein>
    <submittedName>
        <fullName evidence="2">Mitochondrial fission 1 protein</fullName>
    </submittedName>
</protein>
<proteinExistence type="predicted"/>
<dbReference type="WBParaSite" id="PS1159_v2.g23099.t1">
    <property type="protein sequence ID" value="PS1159_v2.g23099.t1"/>
    <property type="gene ID" value="PS1159_v2.g23099"/>
</dbReference>
<accession>A0AC35G1T5</accession>
<reference evidence="2" key="1">
    <citation type="submission" date="2022-11" db="UniProtKB">
        <authorList>
            <consortium name="WormBaseParasite"/>
        </authorList>
    </citation>
    <scope>IDENTIFICATION</scope>
</reference>
<evidence type="ECO:0000313" key="1">
    <source>
        <dbReference type="Proteomes" id="UP000887580"/>
    </source>
</evidence>
<evidence type="ECO:0000313" key="2">
    <source>
        <dbReference type="WBParaSite" id="PS1159_v2.g23099.t1"/>
    </source>
</evidence>
<name>A0AC35G1T5_9BILA</name>
<dbReference type="Proteomes" id="UP000887580">
    <property type="component" value="Unplaced"/>
</dbReference>
<sequence length="153" mass="16886">MDIGAIVDECVDPADLERASKTYQDQARRGLPSALAAFTYAHCLIRSNQEDVKTGILILEGLLKRQTEDIPKRDYVYYLAIAHTRIKEYDRALSYVDLLISAESHNRQAADLKNLIQSRMQKDGFLGLAILGLGGGAAIIAVGLAATLLTRRR</sequence>
<organism evidence="1 2">
    <name type="scientific">Panagrolaimus sp. PS1159</name>
    <dbReference type="NCBI Taxonomy" id="55785"/>
    <lineage>
        <taxon>Eukaryota</taxon>
        <taxon>Metazoa</taxon>
        <taxon>Ecdysozoa</taxon>
        <taxon>Nematoda</taxon>
        <taxon>Chromadorea</taxon>
        <taxon>Rhabditida</taxon>
        <taxon>Tylenchina</taxon>
        <taxon>Panagrolaimomorpha</taxon>
        <taxon>Panagrolaimoidea</taxon>
        <taxon>Panagrolaimidae</taxon>
        <taxon>Panagrolaimus</taxon>
    </lineage>
</organism>